<evidence type="ECO:0000256" key="3">
    <source>
        <dbReference type="ARBA" id="ARBA00023012"/>
    </source>
</evidence>
<evidence type="ECO:0000313" key="7">
    <source>
        <dbReference type="Proteomes" id="UP000179441"/>
    </source>
</evidence>
<dbReference type="AlphaFoldDB" id="A0A1S1M3M2"/>
<evidence type="ECO:0000256" key="2">
    <source>
        <dbReference type="ARBA" id="ARBA00022777"/>
    </source>
</evidence>
<keyword evidence="7" id="KW-1185">Reference proteome</keyword>
<dbReference type="Proteomes" id="UP000179441">
    <property type="component" value="Unassembled WGS sequence"/>
</dbReference>
<keyword evidence="2" id="KW-0418">Kinase</keyword>
<feature type="domain" description="Histidine kinase" evidence="5">
    <location>
        <begin position="188"/>
        <end position="375"/>
    </location>
</feature>
<dbReference type="SMART" id="SM00387">
    <property type="entry name" value="HATPase_c"/>
    <property type="match status" value="1"/>
</dbReference>
<proteinExistence type="predicted"/>
<evidence type="ECO:0000256" key="4">
    <source>
        <dbReference type="SAM" id="Phobius"/>
    </source>
</evidence>
<dbReference type="InterPro" id="IPR050482">
    <property type="entry name" value="Sensor_HK_TwoCompSys"/>
</dbReference>
<dbReference type="Gene3D" id="1.20.5.1930">
    <property type="match status" value="1"/>
</dbReference>
<evidence type="ECO:0000313" key="6">
    <source>
        <dbReference type="EMBL" id="OHU78221.1"/>
    </source>
</evidence>
<reference evidence="6 7" key="1">
    <citation type="submission" date="2016-10" db="EMBL/GenBank/DDBJ databases">
        <title>Evaluation of Human, Veterinary and Environmental Mycobacterium chelonae Isolates by Core Genome Phylogenomic Analysis, Targeted Gene Comparison, and Anti-microbial Susceptibility Patterns: A Tale of Mistaken Identities.</title>
        <authorList>
            <person name="Fogelson S.B."/>
            <person name="Camus A.C."/>
            <person name="Lorenz W."/>
            <person name="Vasireddy R."/>
            <person name="Vasireddy S."/>
            <person name="Smith T."/>
            <person name="Brown-Elliott B.A."/>
            <person name="Wallace R.J.Jr."/>
            <person name="Hasan N.A."/>
            <person name="Reischl U."/>
            <person name="Sanchez S."/>
        </authorList>
    </citation>
    <scope>NUCLEOTIDE SEQUENCE [LARGE SCALE GENOMIC DNA]</scope>
    <source>
        <strain evidence="6 7">15518</strain>
    </source>
</reference>
<dbReference type="Pfam" id="PF07730">
    <property type="entry name" value="HisKA_3"/>
    <property type="match status" value="1"/>
</dbReference>
<dbReference type="PANTHER" id="PTHR24421">
    <property type="entry name" value="NITRATE/NITRITE SENSOR PROTEIN NARX-RELATED"/>
    <property type="match status" value="1"/>
</dbReference>
<gene>
    <name evidence="6" type="ORF">BKG84_07275</name>
</gene>
<accession>A0A1S1M3M2</accession>
<comment type="caution">
    <text evidence="6">The sequence shown here is derived from an EMBL/GenBank/DDBJ whole genome shotgun (WGS) entry which is preliminary data.</text>
</comment>
<dbReference type="InterPro" id="IPR003594">
    <property type="entry name" value="HATPase_dom"/>
</dbReference>
<dbReference type="PIRSF" id="PIRSF037434">
    <property type="entry name" value="STHK_ChrS"/>
    <property type="match status" value="1"/>
</dbReference>
<feature type="transmembrane region" description="Helical" evidence="4">
    <location>
        <begin position="27"/>
        <end position="45"/>
    </location>
</feature>
<dbReference type="CDD" id="cd16917">
    <property type="entry name" value="HATPase_UhpB-NarQ-NarX-like"/>
    <property type="match status" value="1"/>
</dbReference>
<dbReference type="Pfam" id="PF02518">
    <property type="entry name" value="HATPase_c"/>
    <property type="match status" value="1"/>
</dbReference>
<dbReference type="InterPro" id="IPR036890">
    <property type="entry name" value="HATPase_C_sf"/>
</dbReference>
<dbReference type="Gene3D" id="3.30.565.10">
    <property type="entry name" value="Histidine kinase-like ATPase, C-terminal domain"/>
    <property type="match status" value="1"/>
</dbReference>
<dbReference type="GO" id="GO:0000155">
    <property type="term" value="F:phosphorelay sensor kinase activity"/>
    <property type="evidence" value="ECO:0007669"/>
    <property type="project" value="InterPro"/>
</dbReference>
<sequence length="375" mass="40813">MTAYVVCSCTLGIVCVLVLDSYFPGKVLASIVLLVLMAATMIYWAKQNFIEDRRLEPLVIMFVALGLFIAAVFAAQPALGALGAVYPVIFTALPIRTACAVAVLISFIPAVVVYLVADGYWLHWEYGLVLTFVAGVTGPTMGVILTRSARISMRLDYLTTELAKSRSEVEQLSREAGVNAERERLALEIHDTLAQGFASIVTLSQAIETEFYERPHTAKQHLRLVISTARESLNEARAMVSELTPAAMWNLSLTAAMERLAMQLEQQTGIKAQVSADPKLPRLSTSVEVVLLRVTQEAISNVRKHSRASKVRIELARSLMGVRLNVVDDGIGLPGSYQPGFGLPGIRTRVAQIGGRVSVHSSPKAGVRIELEVPL</sequence>
<dbReference type="GO" id="GO:0016020">
    <property type="term" value="C:membrane"/>
    <property type="evidence" value="ECO:0007669"/>
    <property type="project" value="InterPro"/>
</dbReference>
<keyword evidence="3" id="KW-0902">Two-component regulatory system</keyword>
<feature type="transmembrane region" description="Helical" evidence="4">
    <location>
        <begin position="95"/>
        <end position="117"/>
    </location>
</feature>
<keyword evidence="4" id="KW-0812">Transmembrane</keyword>
<keyword evidence="4" id="KW-1133">Transmembrane helix</keyword>
<name>A0A1S1M3M2_MYCCH</name>
<dbReference type="SUPFAM" id="SSF55874">
    <property type="entry name" value="ATPase domain of HSP90 chaperone/DNA topoisomerase II/histidine kinase"/>
    <property type="match status" value="1"/>
</dbReference>
<dbReference type="GO" id="GO:0046983">
    <property type="term" value="F:protein dimerization activity"/>
    <property type="evidence" value="ECO:0007669"/>
    <property type="project" value="InterPro"/>
</dbReference>
<protein>
    <recommendedName>
        <fullName evidence="5">Histidine kinase domain-containing protein</fullName>
    </recommendedName>
</protein>
<feature type="transmembrane region" description="Helical" evidence="4">
    <location>
        <begin position="57"/>
        <end position="75"/>
    </location>
</feature>
<dbReference type="PROSITE" id="PS50109">
    <property type="entry name" value="HIS_KIN"/>
    <property type="match status" value="1"/>
</dbReference>
<keyword evidence="1" id="KW-0808">Transferase</keyword>
<dbReference type="InterPro" id="IPR011712">
    <property type="entry name" value="Sig_transdc_His_kin_sub3_dim/P"/>
</dbReference>
<feature type="transmembrane region" description="Helical" evidence="4">
    <location>
        <begin position="124"/>
        <end position="145"/>
    </location>
</feature>
<evidence type="ECO:0000259" key="5">
    <source>
        <dbReference type="PROSITE" id="PS50109"/>
    </source>
</evidence>
<keyword evidence="4" id="KW-0472">Membrane</keyword>
<dbReference type="EMBL" id="MLIS01000001">
    <property type="protein sequence ID" value="OHU78221.1"/>
    <property type="molecule type" value="Genomic_DNA"/>
</dbReference>
<evidence type="ECO:0000256" key="1">
    <source>
        <dbReference type="ARBA" id="ARBA00022679"/>
    </source>
</evidence>
<dbReference type="InterPro" id="IPR005467">
    <property type="entry name" value="His_kinase_dom"/>
</dbReference>
<organism evidence="6 7">
    <name type="scientific">Mycobacteroides chelonae</name>
    <name type="common">Mycobacterium chelonae</name>
    <dbReference type="NCBI Taxonomy" id="1774"/>
    <lineage>
        <taxon>Bacteria</taxon>
        <taxon>Bacillati</taxon>
        <taxon>Actinomycetota</taxon>
        <taxon>Actinomycetes</taxon>
        <taxon>Mycobacteriales</taxon>
        <taxon>Mycobacteriaceae</taxon>
        <taxon>Mycobacteroides</taxon>
    </lineage>
</organism>
<dbReference type="InterPro" id="IPR017205">
    <property type="entry name" value="Sig_transdc_His_kinase_ChrS"/>
</dbReference>